<evidence type="ECO:0000313" key="1">
    <source>
        <dbReference type="EMBL" id="KAK6937642.1"/>
    </source>
</evidence>
<feature type="non-terminal residue" evidence="1">
    <location>
        <position position="227"/>
    </location>
</feature>
<organism evidence="1 2">
    <name type="scientific">Dillenia turbinata</name>
    <dbReference type="NCBI Taxonomy" id="194707"/>
    <lineage>
        <taxon>Eukaryota</taxon>
        <taxon>Viridiplantae</taxon>
        <taxon>Streptophyta</taxon>
        <taxon>Embryophyta</taxon>
        <taxon>Tracheophyta</taxon>
        <taxon>Spermatophyta</taxon>
        <taxon>Magnoliopsida</taxon>
        <taxon>eudicotyledons</taxon>
        <taxon>Gunneridae</taxon>
        <taxon>Pentapetalae</taxon>
        <taxon>Dilleniales</taxon>
        <taxon>Dilleniaceae</taxon>
        <taxon>Dillenia</taxon>
    </lineage>
</organism>
<sequence>MGFGGSVQNTTISSFVPKILRVKPCFFLFPLRGKNAMNLETLNNGFCVIWPIEIHGVQNIDIDVKLPSLFREVVGIFVFFKFGILPGGRKNLHWANHGGISAGSLPLKMFADRMILVLVNYVSALLSEFYDLLKSILMMAISSIGQLRYFSQVKPSSSEISIWHSLWKDLLSKRWALNFSREINAAAKDSGTCSPKDSWVRWFPPKEDFITLNIGGSRNPDGNAAAG</sequence>
<evidence type="ECO:0000313" key="2">
    <source>
        <dbReference type="Proteomes" id="UP001370490"/>
    </source>
</evidence>
<accession>A0AAN8VXK8</accession>
<name>A0AAN8VXK8_9MAGN</name>
<comment type="caution">
    <text evidence="1">The sequence shown here is derived from an EMBL/GenBank/DDBJ whole genome shotgun (WGS) entry which is preliminary data.</text>
</comment>
<reference evidence="1 2" key="1">
    <citation type="submission" date="2023-12" db="EMBL/GenBank/DDBJ databases">
        <title>A high-quality genome assembly for Dillenia turbinata (Dilleniales).</title>
        <authorList>
            <person name="Chanderbali A."/>
        </authorList>
    </citation>
    <scope>NUCLEOTIDE SEQUENCE [LARGE SCALE GENOMIC DNA]</scope>
    <source>
        <strain evidence="1">LSX21</strain>
        <tissue evidence="1">Leaf</tissue>
    </source>
</reference>
<proteinExistence type="predicted"/>
<keyword evidence="2" id="KW-1185">Reference proteome</keyword>
<dbReference type="Proteomes" id="UP001370490">
    <property type="component" value="Unassembled WGS sequence"/>
</dbReference>
<dbReference type="EMBL" id="JBAMMX010000006">
    <property type="protein sequence ID" value="KAK6937642.1"/>
    <property type="molecule type" value="Genomic_DNA"/>
</dbReference>
<protein>
    <submittedName>
        <fullName evidence="1">Uncharacterized protein</fullName>
    </submittedName>
</protein>
<dbReference type="AlphaFoldDB" id="A0AAN8VXK8"/>
<gene>
    <name evidence="1" type="ORF">RJ641_031150</name>
</gene>